<organism evidence="2 3">
    <name type="scientific">Eikenella corrodens</name>
    <dbReference type="NCBI Taxonomy" id="539"/>
    <lineage>
        <taxon>Bacteria</taxon>
        <taxon>Pseudomonadati</taxon>
        <taxon>Pseudomonadota</taxon>
        <taxon>Betaproteobacteria</taxon>
        <taxon>Neisseriales</taxon>
        <taxon>Neisseriaceae</taxon>
        <taxon>Eikenella</taxon>
    </lineage>
</organism>
<sequence>MRDKLIIFFMSVISLFASIFVIFIIDTVAIIATHAYQGRLGSDTTAYILSFFDDPTFLNILIAIPLGSIFLALIYRN</sequence>
<dbReference type="RefSeq" id="WP_064085088.1">
    <property type="nucleotide sequence ID" value="NZ_LXSI01000012.1"/>
</dbReference>
<evidence type="ECO:0000313" key="3">
    <source>
        <dbReference type="Proteomes" id="UP000078003"/>
    </source>
</evidence>
<dbReference type="EMBL" id="LXSF01000004">
    <property type="protein sequence ID" value="OAM16843.1"/>
    <property type="molecule type" value="Genomic_DNA"/>
</dbReference>
<accession>A0A1A9RFY5</accession>
<proteinExistence type="predicted"/>
<reference evidence="3" key="1">
    <citation type="submission" date="2016-05" db="EMBL/GenBank/DDBJ databases">
        <title>Draft genome of Corynebacterium afermentans subsp. afermentans LCDC 88199T.</title>
        <authorList>
            <person name="Bernier A.-M."/>
            <person name="Bernard K."/>
        </authorList>
    </citation>
    <scope>NUCLEOTIDE SEQUENCE [LARGE SCALE GENOMIC DNA]</scope>
    <source>
        <strain evidence="3">NML01-0328</strain>
    </source>
</reference>
<protein>
    <submittedName>
        <fullName evidence="2">Uncharacterized protein</fullName>
    </submittedName>
</protein>
<evidence type="ECO:0000256" key="1">
    <source>
        <dbReference type="SAM" id="Phobius"/>
    </source>
</evidence>
<keyword evidence="1" id="KW-1133">Transmembrane helix</keyword>
<gene>
    <name evidence="2" type="ORF">A7P85_05205</name>
</gene>
<feature type="transmembrane region" description="Helical" evidence="1">
    <location>
        <begin position="7"/>
        <end position="36"/>
    </location>
</feature>
<feature type="transmembrane region" description="Helical" evidence="1">
    <location>
        <begin position="56"/>
        <end position="75"/>
    </location>
</feature>
<evidence type="ECO:0000313" key="2">
    <source>
        <dbReference type="EMBL" id="OAM16843.1"/>
    </source>
</evidence>
<dbReference type="AlphaFoldDB" id="A0A1A9RFY5"/>
<comment type="caution">
    <text evidence="2">The sequence shown here is derived from an EMBL/GenBank/DDBJ whole genome shotgun (WGS) entry which is preliminary data.</text>
</comment>
<keyword evidence="1" id="KW-0812">Transmembrane</keyword>
<name>A0A1A9RFY5_EIKCO</name>
<keyword evidence="1" id="KW-0472">Membrane</keyword>
<dbReference type="Proteomes" id="UP000078003">
    <property type="component" value="Unassembled WGS sequence"/>
</dbReference>